<evidence type="ECO:0000259" key="8">
    <source>
        <dbReference type="Pfam" id="PF02771"/>
    </source>
</evidence>
<evidence type="ECO:0000313" key="11">
    <source>
        <dbReference type="Proteomes" id="UP001183390"/>
    </source>
</evidence>
<dbReference type="Pfam" id="PF01756">
    <property type="entry name" value="ACOX"/>
    <property type="match status" value="1"/>
</dbReference>
<gene>
    <name evidence="10" type="ORF">RM479_09925</name>
</gene>
<dbReference type="InterPro" id="IPR013786">
    <property type="entry name" value="AcylCoA_DH/ox_N"/>
</dbReference>
<feature type="domain" description="Acyl-CoA oxidase C-alpha1" evidence="9">
    <location>
        <begin position="279"/>
        <end position="442"/>
    </location>
</feature>
<evidence type="ECO:0000259" key="9">
    <source>
        <dbReference type="Pfam" id="PF22924"/>
    </source>
</evidence>
<dbReference type="InterPro" id="IPR002655">
    <property type="entry name" value="Acyl-CoA_oxidase_C"/>
</dbReference>
<evidence type="ECO:0000256" key="1">
    <source>
        <dbReference type="ARBA" id="ARBA00001974"/>
    </source>
</evidence>
<evidence type="ECO:0000259" key="6">
    <source>
        <dbReference type="Pfam" id="PF01756"/>
    </source>
</evidence>
<dbReference type="PANTHER" id="PTHR10909">
    <property type="entry name" value="ELECTRON TRANSPORT OXIDOREDUCTASE"/>
    <property type="match status" value="1"/>
</dbReference>
<evidence type="ECO:0000259" key="7">
    <source>
        <dbReference type="Pfam" id="PF02770"/>
    </source>
</evidence>
<dbReference type="InterPro" id="IPR006091">
    <property type="entry name" value="Acyl-CoA_Oxase/DH_mid-dom"/>
</dbReference>
<comment type="cofactor">
    <cofactor evidence="1">
        <name>FAD</name>
        <dbReference type="ChEBI" id="CHEBI:57692"/>
    </cofactor>
</comment>
<dbReference type="InterPro" id="IPR009100">
    <property type="entry name" value="AcylCoA_DH/oxidase_NM_dom_sf"/>
</dbReference>
<keyword evidence="11" id="KW-1185">Reference proteome</keyword>
<comment type="similarity">
    <text evidence="2">Belongs to the acyl-CoA oxidase family.</text>
</comment>
<evidence type="ECO:0000256" key="5">
    <source>
        <dbReference type="ARBA" id="ARBA00023002"/>
    </source>
</evidence>
<dbReference type="Pfam" id="PF02771">
    <property type="entry name" value="Acyl-CoA_dh_N"/>
    <property type="match status" value="1"/>
</dbReference>
<feature type="domain" description="Acyl-CoA dehydrogenase/oxidase N-terminal" evidence="8">
    <location>
        <begin position="24"/>
        <end position="130"/>
    </location>
</feature>
<dbReference type="PIRSF" id="PIRSF000168">
    <property type="entry name" value="Acyl-CoA_oxidase"/>
    <property type="match status" value="1"/>
</dbReference>
<comment type="caution">
    <text evidence="10">The sequence shown here is derived from an EMBL/GenBank/DDBJ whole genome shotgun (WGS) entry which is preliminary data.</text>
</comment>
<accession>A0ABU2M7U1</accession>
<dbReference type="EMBL" id="JAVREP010000005">
    <property type="protein sequence ID" value="MDT0328726.1"/>
    <property type="molecule type" value="Genomic_DNA"/>
</dbReference>
<dbReference type="InterPro" id="IPR012258">
    <property type="entry name" value="Acyl-CoA_oxidase"/>
</dbReference>
<evidence type="ECO:0000256" key="3">
    <source>
        <dbReference type="ARBA" id="ARBA00022630"/>
    </source>
</evidence>
<proteinExistence type="inferred from homology"/>
<name>A0ABU2M7U1_9ACTN</name>
<feature type="domain" description="Acyl-CoA oxidase/dehydrogenase middle" evidence="7">
    <location>
        <begin position="134"/>
        <end position="243"/>
    </location>
</feature>
<evidence type="ECO:0000313" key="10">
    <source>
        <dbReference type="EMBL" id="MDT0328726.1"/>
    </source>
</evidence>
<evidence type="ECO:0000256" key="4">
    <source>
        <dbReference type="ARBA" id="ARBA00022827"/>
    </source>
</evidence>
<dbReference type="Gene3D" id="1.20.140.10">
    <property type="entry name" value="Butyryl-CoA Dehydrogenase, subunit A, domain 3"/>
    <property type="match status" value="2"/>
</dbReference>
<dbReference type="RefSeq" id="WP_311511433.1">
    <property type="nucleotide sequence ID" value="NZ_JAVREP010000005.1"/>
</dbReference>
<dbReference type="SUPFAM" id="SSF56645">
    <property type="entry name" value="Acyl-CoA dehydrogenase NM domain-like"/>
    <property type="match status" value="1"/>
</dbReference>
<keyword evidence="5" id="KW-0560">Oxidoreductase</keyword>
<evidence type="ECO:0000256" key="2">
    <source>
        <dbReference type="ARBA" id="ARBA00006288"/>
    </source>
</evidence>
<sequence>MSEQALRVDEAELRGLVDGRWAHVRERARDVIRGELYAPVYGLSVEEHRERTLAQLSALAKTDMPSYGFPASVGGKDDVGASVVAFEMLVADLSLMVKMGVQWGLFGGAIRALGTERHHTEYLPRVMSMELPGCFAMTETGHGSDVQQLRTTATYHPVTEEFVVHTPDEAARKDYIGNAARDGRMAVVFAQLRADGEDHGVHALLVPIRDEDGNPMPGVRIEDCGPKAGLNGVDNGRLWFDGVRVPRVNLLNRYGTVAPDGTYSSPIQNPGRRFFTMLGTLVRGRISVAGGAGSATKAALTIALRYADTRRQFTRPGIDGAPEQEVRILDYLAHQRKLLPALARTYALHFAQEELVTRLHELSRAPRRDEHAQRELESRAAGLKAIATWHATETIQTCREACGGAGYLAENRIPQLKADSDIFTTFEGDNTVLLQQLTKGLLTNFQDSFGDLDTMGLARFMAGRVFETVIERTAAIPLIDRLIAASPGRGDEADLYNRGWQLELLEDREKHVIEGLAGRLRRSGKDGDAFEVFNRAQDHVLAAGRAHMDRVVLEAFVAGIDRCGDKSTAKLLNRLCDLYVMSVIEEDRAWFLEHERLSTGRSKAVTRAVDDLCRGLRPYAVRLVNAFGLRDEWLGAPIALGAEHARQGDPAPDRG</sequence>
<reference evidence="11" key="1">
    <citation type="submission" date="2023-07" db="EMBL/GenBank/DDBJ databases">
        <title>30 novel species of actinomycetes from the DSMZ collection.</title>
        <authorList>
            <person name="Nouioui I."/>
        </authorList>
    </citation>
    <scope>NUCLEOTIDE SEQUENCE [LARGE SCALE GENOMIC DNA]</scope>
    <source>
        <strain evidence="11">DSM 44743</strain>
    </source>
</reference>
<dbReference type="Pfam" id="PF22924">
    <property type="entry name" value="ACOX_C_alpha1"/>
    <property type="match status" value="1"/>
</dbReference>
<dbReference type="Proteomes" id="UP001183390">
    <property type="component" value="Unassembled WGS sequence"/>
</dbReference>
<dbReference type="Pfam" id="PF02770">
    <property type="entry name" value="Acyl-CoA_dh_M"/>
    <property type="match status" value="1"/>
</dbReference>
<dbReference type="SUPFAM" id="SSF47203">
    <property type="entry name" value="Acyl-CoA dehydrogenase C-terminal domain-like"/>
    <property type="match status" value="2"/>
</dbReference>
<dbReference type="InterPro" id="IPR046373">
    <property type="entry name" value="Acyl-CoA_Oxase/DH_mid-dom_sf"/>
</dbReference>
<dbReference type="Gene3D" id="2.40.110.10">
    <property type="entry name" value="Butyryl-CoA Dehydrogenase, subunit A, domain 2"/>
    <property type="match status" value="1"/>
</dbReference>
<dbReference type="InterPro" id="IPR055060">
    <property type="entry name" value="ACOX_C_alpha1"/>
</dbReference>
<dbReference type="Gene3D" id="1.10.540.10">
    <property type="entry name" value="Acyl-CoA dehydrogenase/oxidase, N-terminal domain"/>
    <property type="match status" value="1"/>
</dbReference>
<organism evidence="10 11">
    <name type="scientific">Nocardiopsis lambiniae</name>
    <dbReference type="NCBI Taxonomy" id="3075539"/>
    <lineage>
        <taxon>Bacteria</taxon>
        <taxon>Bacillati</taxon>
        <taxon>Actinomycetota</taxon>
        <taxon>Actinomycetes</taxon>
        <taxon>Streptosporangiales</taxon>
        <taxon>Nocardiopsidaceae</taxon>
        <taxon>Nocardiopsis</taxon>
    </lineage>
</organism>
<feature type="domain" description="Acyl-CoA oxidase C-terminal" evidence="6">
    <location>
        <begin position="503"/>
        <end position="639"/>
    </location>
</feature>
<keyword evidence="4" id="KW-0274">FAD</keyword>
<protein>
    <submittedName>
        <fullName evidence="10">Acyl-CoA dehydrogenase</fullName>
    </submittedName>
</protein>
<keyword evidence="3" id="KW-0285">Flavoprotein</keyword>
<dbReference type="InterPro" id="IPR036250">
    <property type="entry name" value="AcylCo_DH-like_C"/>
</dbReference>
<dbReference type="InterPro" id="IPR037069">
    <property type="entry name" value="AcylCoA_DH/ox_N_sf"/>
</dbReference>